<dbReference type="GO" id="GO:0016297">
    <property type="term" value="F:fatty acyl-[ACP] hydrolase activity"/>
    <property type="evidence" value="ECO:0007669"/>
    <property type="project" value="UniProtKB-EC"/>
</dbReference>
<dbReference type="SUPFAM" id="SSF54637">
    <property type="entry name" value="Thioesterase/thiol ester dehydrase-isomerase"/>
    <property type="match status" value="2"/>
</dbReference>
<dbReference type="InterPro" id="IPR045023">
    <property type="entry name" value="FATA/B"/>
</dbReference>
<accession>A0ABV2JI42</accession>
<evidence type="ECO:0000313" key="10">
    <source>
        <dbReference type="EMBL" id="MET3634436.1"/>
    </source>
</evidence>
<dbReference type="InterPro" id="IPR002864">
    <property type="entry name" value="Acyl-ACP_thioesterase_NHD"/>
</dbReference>
<dbReference type="Pfam" id="PF20791">
    <property type="entry name" value="Acyl-ACP_TE_C"/>
    <property type="match status" value="1"/>
</dbReference>
<organism evidence="10 11">
    <name type="scientific">Streptococcus porcorum</name>
    <dbReference type="NCBI Taxonomy" id="701526"/>
    <lineage>
        <taxon>Bacteria</taxon>
        <taxon>Bacillati</taxon>
        <taxon>Bacillota</taxon>
        <taxon>Bacilli</taxon>
        <taxon>Lactobacillales</taxon>
        <taxon>Streptococcaceae</taxon>
        <taxon>Streptococcus</taxon>
    </lineage>
</organism>
<keyword evidence="4" id="KW-0276">Fatty acid metabolism</keyword>
<comment type="caution">
    <text evidence="10">The sequence shown here is derived from an EMBL/GenBank/DDBJ whole genome shotgun (WGS) entry which is preliminary data.</text>
</comment>
<evidence type="ECO:0000256" key="3">
    <source>
        <dbReference type="ARBA" id="ARBA00022801"/>
    </source>
</evidence>
<dbReference type="Pfam" id="PF01643">
    <property type="entry name" value="Acyl-ACP_TE"/>
    <property type="match status" value="1"/>
</dbReference>
<evidence type="ECO:0000256" key="1">
    <source>
        <dbReference type="ARBA" id="ARBA00006500"/>
    </source>
</evidence>
<evidence type="ECO:0000256" key="6">
    <source>
        <dbReference type="ARBA" id="ARBA00023098"/>
    </source>
</evidence>
<feature type="domain" description="Acyl-ACP thioesterase N-terminal hotdog" evidence="8">
    <location>
        <begin position="2"/>
        <end position="132"/>
    </location>
</feature>
<dbReference type="InterPro" id="IPR029069">
    <property type="entry name" value="HotDog_dom_sf"/>
</dbReference>
<keyword evidence="6" id="KW-0443">Lipid metabolism</keyword>
<dbReference type="EMBL" id="JBEPLN010000015">
    <property type="protein sequence ID" value="MET3634436.1"/>
    <property type="molecule type" value="Genomic_DNA"/>
</dbReference>
<dbReference type="Gene3D" id="3.10.129.10">
    <property type="entry name" value="Hotdog Thioesterase"/>
    <property type="match status" value="1"/>
</dbReference>
<dbReference type="PANTHER" id="PTHR31727:SF6">
    <property type="entry name" value="OLEOYL-ACYL CARRIER PROTEIN THIOESTERASE 1, CHLOROPLASTIC"/>
    <property type="match status" value="1"/>
</dbReference>
<keyword evidence="7" id="KW-0275">Fatty acid biosynthesis</keyword>
<reference evidence="10 11" key="1">
    <citation type="submission" date="2024-06" db="EMBL/GenBank/DDBJ databases">
        <title>Genomic Encyclopedia of Type Strains, Phase IV (KMG-IV): sequencing the most valuable type-strain genomes for metagenomic binning, comparative biology and taxonomic classification.</title>
        <authorList>
            <person name="Goeker M."/>
        </authorList>
    </citation>
    <scope>NUCLEOTIDE SEQUENCE [LARGE SCALE GENOMIC DNA]</scope>
    <source>
        <strain evidence="10 11">DSM 28302</strain>
    </source>
</reference>
<evidence type="ECO:0000256" key="7">
    <source>
        <dbReference type="ARBA" id="ARBA00023160"/>
    </source>
</evidence>
<gene>
    <name evidence="10" type="ORF">ABID28_001079</name>
</gene>
<keyword evidence="3 10" id="KW-0378">Hydrolase</keyword>
<protein>
    <submittedName>
        <fullName evidence="10">Medium-chain acyl-[acyl-carrier-protein] hydrolase</fullName>
        <ecNumber evidence="10">3.1.2.21</ecNumber>
    </submittedName>
</protein>
<dbReference type="CDD" id="cd00586">
    <property type="entry name" value="4HBT"/>
    <property type="match status" value="1"/>
</dbReference>
<dbReference type="RefSeq" id="WP_354368797.1">
    <property type="nucleotide sequence ID" value="NZ_JBEPLN010000015.1"/>
</dbReference>
<keyword evidence="5" id="KW-0809">Transit peptide</keyword>
<evidence type="ECO:0000256" key="5">
    <source>
        <dbReference type="ARBA" id="ARBA00022946"/>
    </source>
</evidence>
<evidence type="ECO:0000256" key="2">
    <source>
        <dbReference type="ARBA" id="ARBA00022516"/>
    </source>
</evidence>
<dbReference type="EC" id="3.1.2.21" evidence="10"/>
<keyword evidence="11" id="KW-1185">Reference proteome</keyword>
<name>A0ABV2JI42_9STRE</name>
<sequence length="243" mass="28809">MGKRFCQDYQVTFNDCDVTGQFKLPQLVSLLLEVSAQQSKNLGLGDEELFKRYNLIWIVTDYDMTITRLPALSEHLRLETEALSYNRLFCYRRFSIFDEDHQEIVQLIATFALIDFDERKLQTVPEDLIKVYEATKSKKLLRGPKYHPIETPMCQPYQVSYFDLDLNGHVNNSRYLEWLYANFDLDFLRQHYPKKLHLHFNKEVYYGQTVESCLVLDNNLSQHEIRVDGQVHAQAQIEWKEPD</sequence>
<dbReference type="PANTHER" id="PTHR31727">
    <property type="entry name" value="OLEOYL-ACYL CARRIER PROTEIN THIOESTERASE 1, CHLOROPLASTIC"/>
    <property type="match status" value="1"/>
</dbReference>
<proteinExistence type="inferred from homology"/>
<keyword evidence="2" id="KW-0444">Lipid biosynthesis</keyword>
<feature type="domain" description="Acyl-ACP thioesterase-like C-terminal" evidence="9">
    <location>
        <begin position="147"/>
        <end position="241"/>
    </location>
</feature>
<dbReference type="Proteomes" id="UP001549037">
    <property type="component" value="Unassembled WGS sequence"/>
</dbReference>
<dbReference type="InterPro" id="IPR049427">
    <property type="entry name" value="Acyl-ACP_TE_C"/>
</dbReference>
<comment type="similarity">
    <text evidence="1">Belongs to the acyl-ACP thioesterase family.</text>
</comment>
<evidence type="ECO:0000259" key="8">
    <source>
        <dbReference type="Pfam" id="PF01643"/>
    </source>
</evidence>
<evidence type="ECO:0000259" key="9">
    <source>
        <dbReference type="Pfam" id="PF20791"/>
    </source>
</evidence>
<evidence type="ECO:0000313" key="11">
    <source>
        <dbReference type="Proteomes" id="UP001549037"/>
    </source>
</evidence>
<evidence type="ECO:0000256" key="4">
    <source>
        <dbReference type="ARBA" id="ARBA00022832"/>
    </source>
</evidence>